<organism evidence="1 2">
    <name type="scientific">Deinococcus aquaticus</name>
    <dbReference type="NCBI Taxonomy" id="328692"/>
    <lineage>
        <taxon>Bacteria</taxon>
        <taxon>Thermotogati</taxon>
        <taxon>Deinococcota</taxon>
        <taxon>Deinococci</taxon>
        <taxon>Deinococcales</taxon>
        <taxon>Deinococcaceae</taxon>
        <taxon>Deinococcus</taxon>
    </lineage>
</organism>
<evidence type="ECO:0000313" key="2">
    <source>
        <dbReference type="Proteomes" id="UP001217044"/>
    </source>
</evidence>
<dbReference type="Proteomes" id="UP001217044">
    <property type="component" value="Plasmid pDATS02"/>
</dbReference>
<sequence length="63" mass="7395">MTQLPIKELWLVVVRSSPDTPEICYSEPVPYNTARTMLEEAQRVDKIEKVNDTYRLVRAADWK</sequence>
<accession>A0ABY7V670</accession>
<dbReference type="RefSeq" id="WP_273991438.1">
    <property type="nucleotide sequence ID" value="NZ_BAABQT010000016.1"/>
</dbReference>
<geneLocation type="plasmid" evidence="1 2">
    <name>pDATS02</name>
</geneLocation>
<keyword evidence="2" id="KW-1185">Reference proteome</keyword>
<gene>
    <name evidence="1" type="ORF">M8445_17130</name>
</gene>
<proteinExistence type="predicted"/>
<protein>
    <submittedName>
        <fullName evidence="1">Uncharacterized protein</fullName>
    </submittedName>
</protein>
<evidence type="ECO:0000313" key="1">
    <source>
        <dbReference type="EMBL" id="WDA60691.1"/>
    </source>
</evidence>
<reference evidence="1 2" key="1">
    <citation type="submission" date="2022-12" db="EMBL/GenBank/DDBJ databases">
        <title>Genome Sequence of Deinococcus aquaticus Type Strain PB314.</title>
        <authorList>
            <person name="Albert C."/>
            <person name="Hill J."/>
            <person name="Boren L."/>
            <person name="Scholz-Ng S."/>
            <person name="Fatema N."/>
            <person name="Grosso R."/>
            <person name="Soboslay E."/>
            <person name="Tuohy J."/>
        </authorList>
    </citation>
    <scope>NUCLEOTIDE SEQUENCE [LARGE SCALE GENOMIC DNA]</scope>
    <source>
        <strain evidence="1 2">PB-314</strain>
        <plasmid evidence="1 2">pDATS02</plasmid>
    </source>
</reference>
<dbReference type="EMBL" id="CP115167">
    <property type="protein sequence ID" value="WDA60691.1"/>
    <property type="molecule type" value="Genomic_DNA"/>
</dbReference>
<keyword evidence="1" id="KW-0614">Plasmid</keyword>
<name>A0ABY7V670_9DEIO</name>